<dbReference type="InterPro" id="IPR001845">
    <property type="entry name" value="HTH_ArsR_DNA-bd_dom"/>
</dbReference>
<evidence type="ECO:0000313" key="5">
    <source>
        <dbReference type="EMBL" id="MEX6431099.1"/>
    </source>
</evidence>
<dbReference type="InterPro" id="IPR036388">
    <property type="entry name" value="WH-like_DNA-bd_sf"/>
</dbReference>
<dbReference type="CDD" id="cd00090">
    <property type="entry name" value="HTH_ARSR"/>
    <property type="match status" value="1"/>
</dbReference>
<dbReference type="SUPFAM" id="SSF46785">
    <property type="entry name" value="Winged helix' DNA-binding domain"/>
    <property type="match status" value="1"/>
</dbReference>
<dbReference type="Gene3D" id="1.10.10.10">
    <property type="entry name" value="Winged helix-like DNA-binding domain superfamily/Winged helix DNA-binding domain"/>
    <property type="match status" value="1"/>
</dbReference>
<feature type="domain" description="HTH arsR-type" evidence="4">
    <location>
        <begin position="7"/>
        <end position="93"/>
    </location>
</feature>
<dbReference type="PRINTS" id="PR00778">
    <property type="entry name" value="HTHARSR"/>
</dbReference>
<evidence type="ECO:0000259" key="4">
    <source>
        <dbReference type="PROSITE" id="PS50987"/>
    </source>
</evidence>
<proteinExistence type="predicted"/>
<dbReference type="Proteomes" id="UP001560267">
    <property type="component" value="Unassembled WGS sequence"/>
</dbReference>
<dbReference type="SMART" id="SM00418">
    <property type="entry name" value="HTH_ARSR"/>
    <property type="match status" value="1"/>
</dbReference>
<organism evidence="5 6">
    <name type="scientific">Ferrimicrobium acidiphilum</name>
    <dbReference type="NCBI Taxonomy" id="121039"/>
    <lineage>
        <taxon>Bacteria</taxon>
        <taxon>Bacillati</taxon>
        <taxon>Actinomycetota</taxon>
        <taxon>Acidimicrobiia</taxon>
        <taxon>Acidimicrobiales</taxon>
        <taxon>Acidimicrobiaceae</taxon>
        <taxon>Ferrimicrobium</taxon>
    </lineage>
</organism>
<reference evidence="5 6" key="1">
    <citation type="submission" date="2024-07" db="EMBL/GenBank/DDBJ databases">
        <title>Draft Genome Sequence of Ferrimicrobium acidiphilum Strain YE2023, Isolated from a Pulp of Bioleach Reactor.</title>
        <authorList>
            <person name="Elkina Y.A."/>
            <person name="Bulaeva A.G."/>
            <person name="Beletsky A.V."/>
            <person name="Mardanov A.V."/>
        </authorList>
    </citation>
    <scope>NUCLEOTIDE SEQUENCE [LARGE SCALE GENOMIC DNA]</scope>
    <source>
        <strain evidence="5 6">YE2023</strain>
    </source>
</reference>
<dbReference type="InterPro" id="IPR011991">
    <property type="entry name" value="ArsR-like_HTH"/>
</dbReference>
<name>A0ABV3Y9K7_9ACTN</name>
<comment type="caution">
    <text evidence="5">The sequence shown here is derived from an EMBL/GenBank/DDBJ whole genome shotgun (WGS) entry which is preliminary data.</text>
</comment>
<dbReference type="PROSITE" id="PS50987">
    <property type="entry name" value="HTH_ARSR_2"/>
    <property type="match status" value="1"/>
</dbReference>
<keyword evidence="6" id="KW-1185">Reference proteome</keyword>
<dbReference type="EMBL" id="JBFSHR010000277">
    <property type="protein sequence ID" value="MEX6431099.1"/>
    <property type="molecule type" value="Genomic_DNA"/>
</dbReference>
<protein>
    <submittedName>
        <fullName evidence="5">ArsR/SmtB family transcription factor</fullName>
    </submittedName>
</protein>
<evidence type="ECO:0000256" key="3">
    <source>
        <dbReference type="ARBA" id="ARBA00023163"/>
    </source>
</evidence>
<feature type="non-terminal residue" evidence="5">
    <location>
        <position position="93"/>
    </location>
</feature>
<evidence type="ECO:0000313" key="6">
    <source>
        <dbReference type="Proteomes" id="UP001560267"/>
    </source>
</evidence>
<dbReference type="NCBIfam" id="NF033788">
    <property type="entry name" value="HTH_metalloreg"/>
    <property type="match status" value="1"/>
</dbReference>
<keyword evidence="1" id="KW-0805">Transcription regulation</keyword>
<dbReference type="Pfam" id="PF01022">
    <property type="entry name" value="HTH_5"/>
    <property type="match status" value="1"/>
</dbReference>
<evidence type="ECO:0000256" key="2">
    <source>
        <dbReference type="ARBA" id="ARBA00023125"/>
    </source>
</evidence>
<evidence type="ECO:0000256" key="1">
    <source>
        <dbReference type="ARBA" id="ARBA00023015"/>
    </source>
</evidence>
<dbReference type="PANTHER" id="PTHR43132">
    <property type="entry name" value="ARSENICAL RESISTANCE OPERON REPRESSOR ARSR-RELATED"/>
    <property type="match status" value="1"/>
</dbReference>
<sequence length="93" mass="10651">MEHDSLVRARLYEQLARMGKVVVHPRRIELLDLLCQAERSVEALAQATGMKITTTSAHLQVMRHARLVETRRDGTRIFYRAASEEVCEFLSAL</sequence>
<keyword evidence="2" id="KW-0238">DNA-binding</keyword>
<dbReference type="PANTHER" id="PTHR43132:SF8">
    <property type="entry name" value="HTH-TYPE TRANSCRIPTIONAL REGULATOR KMTR"/>
    <property type="match status" value="1"/>
</dbReference>
<keyword evidence="3" id="KW-0804">Transcription</keyword>
<dbReference type="InterPro" id="IPR051011">
    <property type="entry name" value="Metal_resp_trans_reg"/>
</dbReference>
<dbReference type="InterPro" id="IPR036390">
    <property type="entry name" value="WH_DNA-bd_sf"/>
</dbReference>
<gene>
    <name evidence="5" type="ORF">AB6A68_14910</name>
</gene>
<accession>A0ABV3Y9K7</accession>